<dbReference type="NCBIfam" id="TIGR00562">
    <property type="entry name" value="proto_IX_ox"/>
    <property type="match status" value="1"/>
</dbReference>
<keyword evidence="2 6" id="KW-0285">Flavoprotein</keyword>
<dbReference type="UniPathway" id="UPA00252"/>
<evidence type="ECO:0000256" key="2">
    <source>
        <dbReference type="ARBA" id="ARBA00022630"/>
    </source>
</evidence>
<name>A0A7C0U6D7_9BACT</name>
<dbReference type="InterPro" id="IPR002937">
    <property type="entry name" value="Amino_oxidase"/>
</dbReference>
<comment type="subcellular location">
    <subcellularLocation>
        <location evidence="6">Cytoplasm</location>
    </subcellularLocation>
</comment>
<comment type="cofactor">
    <cofactor evidence="1 6">
        <name>FAD</name>
        <dbReference type="ChEBI" id="CHEBI:57692"/>
    </cofactor>
</comment>
<evidence type="ECO:0000259" key="7">
    <source>
        <dbReference type="Pfam" id="PF01593"/>
    </source>
</evidence>
<feature type="domain" description="Amine oxidase" evidence="7">
    <location>
        <begin position="13"/>
        <end position="451"/>
    </location>
</feature>
<protein>
    <recommendedName>
        <fullName evidence="6">Coproporphyrinogen III oxidase</fullName>
        <ecNumber evidence="6">1.3.3.15</ecNumber>
    </recommendedName>
</protein>
<evidence type="ECO:0000256" key="5">
    <source>
        <dbReference type="ARBA" id="ARBA00023133"/>
    </source>
</evidence>
<evidence type="ECO:0000256" key="1">
    <source>
        <dbReference type="ARBA" id="ARBA00001974"/>
    </source>
</evidence>
<evidence type="ECO:0000256" key="4">
    <source>
        <dbReference type="ARBA" id="ARBA00023002"/>
    </source>
</evidence>
<gene>
    <name evidence="8" type="primary">hemG</name>
    <name evidence="8" type="ORF">ENF32_02120</name>
</gene>
<keyword evidence="3 6" id="KW-0274">FAD</keyword>
<dbReference type="EC" id="1.3.3.15" evidence="6"/>
<dbReference type="InterPro" id="IPR036188">
    <property type="entry name" value="FAD/NAD-bd_sf"/>
</dbReference>
<evidence type="ECO:0000313" key="8">
    <source>
        <dbReference type="EMBL" id="HDD52850.1"/>
    </source>
</evidence>
<comment type="pathway">
    <text evidence="6">Porphyrin-containing compound metabolism; protoheme biosynthesis.</text>
</comment>
<comment type="function">
    <text evidence="6">Involved in coproporphyrin-dependent heme b biosynthesis. Catalyzes the oxidation of coproporphyrinogen III to coproporphyrin III.</text>
</comment>
<keyword evidence="5 6" id="KW-0350">Heme biosynthesis</keyword>
<evidence type="ECO:0000256" key="6">
    <source>
        <dbReference type="RuleBase" id="RU364052"/>
    </source>
</evidence>
<comment type="similarity">
    <text evidence="6">Belongs to the protoporphyrinogen/coproporphyrinogen oxidase family. Coproporphyrinogen III oxidase subfamily.</text>
</comment>
<sequence length="459" mass="50043">MKEYQAVIVGGGISGLATAHYLLKEGISSILLLESAPQLGGKMLTRYVDEFIIEEGPNGFLDNKPHTLELVKELGLEKELYPASPETSKRYIFTGGKLRPIPLSPTAFFLSPLLSPWGKARLVMEYFVKPAPPEADETLTQFATRRLGKEALETLLDPMVAGVYAGNPDRVSLKSTFPTIHQLEQRYGGLIKGMLALKKDGRANGGPTGPGGKLTSFRRGVSQLIEALGKELGEKVIPETRAVSVRREGKHYLLETNRGPIKARSLVLATPAYGAGNILAPMAPPLAKELLEIPYAPISVVALAYREEDTLRFPPKGFGFLVPRKEGLSILGCLWDSSIFPNRAPQGKVLLRAMVGGDRQPDLALKSPEGLVEMVRKDLAIIMSISAPPLLVQVFQHEKGIPQYVTGHSAKLERIEGYLGELPGLFLNSNAYRGIGLNDCVSNSQETARRVREFLASRA</sequence>
<dbReference type="Proteomes" id="UP000885690">
    <property type="component" value="Unassembled WGS sequence"/>
</dbReference>
<dbReference type="Gene3D" id="3.50.50.60">
    <property type="entry name" value="FAD/NAD(P)-binding domain"/>
    <property type="match status" value="1"/>
</dbReference>
<dbReference type="Pfam" id="PF01593">
    <property type="entry name" value="Amino_oxidase"/>
    <property type="match status" value="1"/>
</dbReference>
<dbReference type="InterPro" id="IPR050464">
    <property type="entry name" value="Zeta_carotene_desat/Oxidored"/>
</dbReference>
<dbReference type="PANTHER" id="PTHR42923">
    <property type="entry name" value="PROTOPORPHYRINOGEN OXIDASE"/>
    <property type="match status" value="1"/>
</dbReference>
<accession>A0A7C0U6D7</accession>
<dbReference type="GO" id="GO:0004729">
    <property type="term" value="F:oxygen-dependent protoporphyrinogen oxidase activity"/>
    <property type="evidence" value="ECO:0007669"/>
    <property type="project" value="UniProtKB-UniRule"/>
</dbReference>
<proteinExistence type="inferred from homology"/>
<keyword evidence="4 6" id="KW-0560">Oxidoreductase</keyword>
<dbReference type="Gene3D" id="3.90.660.20">
    <property type="entry name" value="Protoporphyrinogen oxidase, mitochondrial, domain 2"/>
    <property type="match status" value="1"/>
</dbReference>
<dbReference type="InterPro" id="IPR004572">
    <property type="entry name" value="Protoporphyrinogen_oxidase"/>
</dbReference>
<reference evidence="8" key="1">
    <citation type="journal article" date="2020" name="mSystems">
        <title>Genome- and Community-Level Interaction Insights into Carbon Utilization and Element Cycling Functions of Hydrothermarchaeota in Hydrothermal Sediment.</title>
        <authorList>
            <person name="Zhou Z."/>
            <person name="Liu Y."/>
            <person name="Xu W."/>
            <person name="Pan J."/>
            <person name="Luo Z.H."/>
            <person name="Li M."/>
        </authorList>
    </citation>
    <scope>NUCLEOTIDE SEQUENCE [LARGE SCALE GENOMIC DNA]</scope>
    <source>
        <strain evidence="8">HyVt-115</strain>
    </source>
</reference>
<comment type="catalytic activity">
    <reaction evidence="6">
        <text>coproporphyrinogen III + 3 O2 = coproporphyrin III + 3 H2O2</text>
        <dbReference type="Rhea" id="RHEA:43436"/>
        <dbReference type="ChEBI" id="CHEBI:15379"/>
        <dbReference type="ChEBI" id="CHEBI:16240"/>
        <dbReference type="ChEBI" id="CHEBI:57309"/>
        <dbReference type="ChEBI" id="CHEBI:131725"/>
        <dbReference type="EC" id="1.3.3.15"/>
    </reaction>
</comment>
<dbReference type="AlphaFoldDB" id="A0A7C0U6D7"/>
<evidence type="ECO:0000256" key="3">
    <source>
        <dbReference type="ARBA" id="ARBA00022827"/>
    </source>
</evidence>
<dbReference type="GO" id="GO:0005737">
    <property type="term" value="C:cytoplasm"/>
    <property type="evidence" value="ECO:0007669"/>
    <property type="project" value="UniProtKB-SubCell"/>
</dbReference>
<dbReference type="SUPFAM" id="SSF54373">
    <property type="entry name" value="FAD-linked reductases, C-terminal domain"/>
    <property type="match status" value="1"/>
</dbReference>
<comment type="caution">
    <text evidence="8">The sequence shown here is derived from an EMBL/GenBank/DDBJ whole genome shotgun (WGS) entry which is preliminary data.</text>
</comment>
<dbReference type="EMBL" id="DQWS01000080">
    <property type="protein sequence ID" value="HDD52850.1"/>
    <property type="molecule type" value="Genomic_DNA"/>
</dbReference>
<dbReference type="GO" id="GO:0006783">
    <property type="term" value="P:heme biosynthetic process"/>
    <property type="evidence" value="ECO:0007669"/>
    <property type="project" value="UniProtKB-UniRule"/>
</dbReference>
<dbReference type="Gene3D" id="1.10.3110.10">
    <property type="entry name" value="protoporphyrinogen ix oxidase, domain 3"/>
    <property type="match status" value="1"/>
</dbReference>
<keyword evidence="6" id="KW-0963">Cytoplasm</keyword>
<organism evidence="8">
    <name type="scientific">Thermosulfidibacter takaii</name>
    <dbReference type="NCBI Taxonomy" id="412593"/>
    <lineage>
        <taxon>Bacteria</taxon>
        <taxon>Pseudomonadati</taxon>
        <taxon>Thermosulfidibacterota</taxon>
        <taxon>Thermosulfidibacteria</taxon>
        <taxon>Thermosulfidibacterales</taxon>
        <taxon>Thermosulfidibacteraceae</taxon>
    </lineage>
</organism>
<dbReference type="SUPFAM" id="SSF51905">
    <property type="entry name" value="FAD/NAD(P)-binding domain"/>
    <property type="match status" value="1"/>
</dbReference>
<dbReference type="PANTHER" id="PTHR42923:SF3">
    <property type="entry name" value="PROTOPORPHYRINOGEN OXIDASE"/>
    <property type="match status" value="1"/>
</dbReference>